<proteinExistence type="predicted"/>
<accession>A0A8J6JJ45</accession>
<dbReference type="Pfam" id="PF18956">
    <property type="entry name" value="DUF5699"/>
    <property type="match status" value="1"/>
</dbReference>
<keyword evidence="1" id="KW-0472">Membrane</keyword>
<reference evidence="2" key="1">
    <citation type="submission" date="2020-08" db="EMBL/GenBank/DDBJ databases">
        <title>Genome public.</title>
        <authorList>
            <person name="Liu C."/>
            <person name="Sun Q."/>
        </authorList>
    </citation>
    <scope>NUCLEOTIDE SEQUENCE</scope>
    <source>
        <strain evidence="2">NSJ-52</strain>
    </source>
</reference>
<evidence type="ECO:0000313" key="3">
    <source>
        <dbReference type="Proteomes" id="UP000607645"/>
    </source>
</evidence>
<dbReference type="AlphaFoldDB" id="A0A8J6JJ45"/>
<protein>
    <submittedName>
        <fullName evidence="2">Succinate dehydrogenase</fullName>
    </submittedName>
</protein>
<evidence type="ECO:0000256" key="1">
    <source>
        <dbReference type="SAM" id="Phobius"/>
    </source>
</evidence>
<dbReference type="InterPro" id="IPR043753">
    <property type="entry name" value="DUF5699"/>
</dbReference>
<gene>
    <name evidence="2" type="ORF">H8S62_04105</name>
</gene>
<feature type="transmembrane region" description="Helical" evidence="1">
    <location>
        <begin position="7"/>
        <end position="23"/>
    </location>
</feature>
<comment type="caution">
    <text evidence="2">The sequence shown here is derived from an EMBL/GenBank/DDBJ whole genome shotgun (WGS) entry which is preliminary data.</text>
</comment>
<keyword evidence="1" id="KW-0812">Transmembrane</keyword>
<dbReference type="RefSeq" id="WP_186918558.1">
    <property type="nucleotide sequence ID" value="NZ_JACOPQ010000002.1"/>
</dbReference>
<feature type="transmembrane region" description="Helical" evidence="1">
    <location>
        <begin position="57"/>
        <end position="76"/>
    </location>
</feature>
<evidence type="ECO:0000313" key="2">
    <source>
        <dbReference type="EMBL" id="MBC5736194.1"/>
    </source>
</evidence>
<sequence length="96" mass="10758">MKFILKLLLAPLMLVLWIVEWALTLALKASAVVCVIASALFLLSGFFYFVDSNVQNGCICLGIAFLLSPYGLHYLAVKLTARFIGMRMLLRERIYG</sequence>
<organism evidence="2 3">
    <name type="scientific">Lawsonibacter faecis</name>
    <dbReference type="NCBI Taxonomy" id="2763052"/>
    <lineage>
        <taxon>Bacteria</taxon>
        <taxon>Bacillati</taxon>
        <taxon>Bacillota</taxon>
        <taxon>Clostridia</taxon>
        <taxon>Eubacteriales</taxon>
        <taxon>Oscillospiraceae</taxon>
        <taxon>Lawsonibacter</taxon>
    </lineage>
</organism>
<dbReference type="EMBL" id="JACOPQ010000002">
    <property type="protein sequence ID" value="MBC5736194.1"/>
    <property type="molecule type" value="Genomic_DNA"/>
</dbReference>
<keyword evidence="1" id="KW-1133">Transmembrane helix</keyword>
<feature type="transmembrane region" description="Helical" evidence="1">
    <location>
        <begin position="29"/>
        <end position="50"/>
    </location>
</feature>
<dbReference type="Proteomes" id="UP000607645">
    <property type="component" value="Unassembled WGS sequence"/>
</dbReference>
<name>A0A8J6JJ45_9FIRM</name>
<keyword evidence="3" id="KW-1185">Reference proteome</keyword>